<protein>
    <recommendedName>
        <fullName evidence="1">Methyltransferase FkbM domain-containing protein</fullName>
    </recommendedName>
</protein>
<dbReference type="PANTHER" id="PTHR34203:SF15">
    <property type="entry name" value="SLL1173 PROTEIN"/>
    <property type="match status" value="1"/>
</dbReference>
<dbReference type="NCBIfam" id="TIGR01444">
    <property type="entry name" value="fkbM_fam"/>
    <property type="match status" value="1"/>
</dbReference>
<organism evidence="2 3">
    <name type="scientific">Mucilaginibacter panaciglaebae</name>
    <dbReference type="NCBI Taxonomy" id="502331"/>
    <lineage>
        <taxon>Bacteria</taxon>
        <taxon>Pseudomonadati</taxon>
        <taxon>Bacteroidota</taxon>
        <taxon>Sphingobacteriia</taxon>
        <taxon>Sphingobacteriales</taxon>
        <taxon>Sphingobacteriaceae</taxon>
        <taxon>Mucilaginibacter</taxon>
    </lineage>
</organism>
<dbReference type="InterPro" id="IPR029063">
    <property type="entry name" value="SAM-dependent_MTases_sf"/>
</dbReference>
<dbReference type="InterPro" id="IPR006342">
    <property type="entry name" value="FkbM_mtfrase"/>
</dbReference>
<sequence>MKRRDRIKFNITRNWNFPGKERLSSLLNKSYPERLGKAGITWLAHEDIAIYTTGNSYIEWSILSNGTYEDEIGKLIRISLNEGDTALDVGGNIGLQSIRMSQRVGKSGKVFAFEPLNYLQEKFKNNLALNRANNVTLLPYALSDTESEAEFTVDPQTWNQGTFSLSDNQQGAEKQLVTIKVADQLPELAPLSSLSLVKIDVEGFEYQVLLGMKGLLQKHKPRIIFEYDDNYWKTTGQDIKGCHFFLTELGYTLYQIDKFGCDLVNTAEGIESGNLFCIPR</sequence>
<feature type="domain" description="Methyltransferase FkbM" evidence="1">
    <location>
        <begin position="88"/>
        <end position="252"/>
    </location>
</feature>
<keyword evidence="3" id="KW-1185">Reference proteome</keyword>
<dbReference type="Pfam" id="PF05050">
    <property type="entry name" value="Methyltransf_21"/>
    <property type="match status" value="1"/>
</dbReference>
<dbReference type="PANTHER" id="PTHR34203">
    <property type="entry name" value="METHYLTRANSFERASE, FKBM FAMILY PROTEIN"/>
    <property type="match status" value="1"/>
</dbReference>
<name>A0ABP7X3N2_9SPHI</name>
<evidence type="ECO:0000313" key="2">
    <source>
        <dbReference type="EMBL" id="GAA4103305.1"/>
    </source>
</evidence>
<dbReference type="EMBL" id="BAABCV010000012">
    <property type="protein sequence ID" value="GAA4103305.1"/>
    <property type="molecule type" value="Genomic_DNA"/>
</dbReference>
<dbReference type="RefSeq" id="WP_345106503.1">
    <property type="nucleotide sequence ID" value="NZ_BAABCV010000012.1"/>
</dbReference>
<evidence type="ECO:0000259" key="1">
    <source>
        <dbReference type="Pfam" id="PF05050"/>
    </source>
</evidence>
<dbReference type="SUPFAM" id="SSF53335">
    <property type="entry name" value="S-adenosyl-L-methionine-dependent methyltransferases"/>
    <property type="match status" value="1"/>
</dbReference>
<dbReference type="Gene3D" id="3.40.50.150">
    <property type="entry name" value="Vaccinia Virus protein VP39"/>
    <property type="match status" value="1"/>
</dbReference>
<comment type="caution">
    <text evidence="2">The sequence shown here is derived from an EMBL/GenBank/DDBJ whole genome shotgun (WGS) entry which is preliminary data.</text>
</comment>
<reference evidence="3" key="1">
    <citation type="journal article" date="2019" name="Int. J. Syst. Evol. Microbiol.">
        <title>The Global Catalogue of Microorganisms (GCM) 10K type strain sequencing project: providing services to taxonomists for standard genome sequencing and annotation.</title>
        <authorList>
            <consortium name="The Broad Institute Genomics Platform"/>
            <consortium name="The Broad Institute Genome Sequencing Center for Infectious Disease"/>
            <person name="Wu L."/>
            <person name="Ma J."/>
        </authorList>
    </citation>
    <scope>NUCLEOTIDE SEQUENCE [LARGE SCALE GENOMIC DNA]</scope>
    <source>
        <strain evidence="3">JCM 17085</strain>
    </source>
</reference>
<evidence type="ECO:0000313" key="3">
    <source>
        <dbReference type="Proteomes" id="UP001500841"/>
    </source>
</evidence>
<dbReference type="InterPro" id="IPR052514">
    <property type="entry name" value="SAM-dependent_MTase"/>
</dbReference>
<proteinExistence type="predicted"/>
<gene>
    <name evidence="2" type="ORF">GCM10022392_30750</name>
</gene>
<dbReference type="Proteomes" id="UP001500841">
    <property type="component" value="Unassembled WGS sequence"/>
</dbReference>
<accession>A0ABP7X3N2</accession>